<dbReference type="Gene3D" id="1.25.10.10">
    <property type="entry name" value="Leucine-rich Repeat Variant"/>
    <property type="match status" value="3"/>
</dbReference>
<dbReference type="Pfam" id="PF13646">
    <property type="entry name" value="HEAT_2"/>
    <property type="match status" value="2"/>
</dbReference>
<dbReference type="EMBL" id="CAJOBA010015390">
    <property type="protein sequence ID" value="CAF3887346.1"/>
    <property type="molecule type" value="Genomic_DNA"/>
</dbReference>
<dbReference type="OrthoDB" id="427509at2759"/>
<evidence type="ECO:0000313" key="3">
    <source>
        <dbReference type="EMBL" id="CAF3887346.1"/>
    </source>
</evidence>
<dbReference type="PANTHER" id="PTHR12697">
    <property type="entry name" value="PBS LYASE HEAT-LIKE PROTEIN"/>
    <property type="match status" value="1"/>
</dbReference>
<reference evidence="2" key="1">
    <citation type="submission" date="2021-02" db="EMBL/GenBank/DDBJ databases">
        <authorList>
            <person name="Nowell W R."/>
        </authorList>
    </citation>
    <scope>NUCLEOTIDE SEQUENCE</scope>
</reference>
<protein>
    <submittedName>
        <fullName evidence="2">Uncharacterized protein</fullName>
    </submittedName>
</protein>
<evidence type="ECO:0000313" key="4">
    <source>
        <dbReference type="EMBL" id="CAF4424365.1"/>
    </source>
</evidence>
<dbReference type="Proteomes" id="UP000681722">
    <property type="component" value="Unassembled WGS sequence"/>
</dbReference>
<gene>
    <name evidence="2" type="ORF">GPM918_LOCUS39869</name>
    <name evidence="1" type="ORF">OVA965_LOCUS19979</name>
    <name evidence="4" type="ORF">SRO942_LOCUS40778</name>
    <name evidence="3" type="ORF">TMI583_LOCUS20223</name>
</gene>
<accession>A0A815XWU8</accession>
<organism evidence="2 5">
    <name type="scientific">Didymodactylos carnosus</name>
    <dbReference type="NCBI Taxonomy" id="1234261"/>
    <lineage>
        <taxon>Eukaryota</taxon>
        <taxon>Metazoa</taxon>
        <taxon>Spiralia</taxon>
        <taxon>Gnathifera</taxon>
        <taxon>Rotifera</taxon>
        <taxon>Eurotatoria</taxon>
        <taxon>Bdelloidea</taxon>
        <taxon>Philodinida</taxon>
        <taxon>Philodinidae</taxon>
        <taxon>Didymodactylos</taxon>
    </lineage>
</organism>
<dbReference type="EMBL" id="CAJOBC010094354">
    <property type="protein sequence ID" value="CAF4424365.1"/>
    <property type="molecule type" value="Genomic_DNA"/>
</dbReference>
<dbReference type="AlphaFoldDB" id="A0A815XWU8"/>
<dbReference type="PANTHER" id="PTHR12697:SF5">
    <property type="entry name" value="DEOXYHYPUSINE HYDROXYLASE"/>
    <property type="match status" value="1"/>
</dbReference>
<dbReference type="InterPro" id="IPR016024">
    <property type="entry name" value="ARM-type_fold"/>
</dbReference>
<dbReference type="SUPFAM" id="SSF48371">
    <property type="entry name" value="ARM repeat"/>
    <property type="match status" value="1"/>
</dbReference>
<dbReference type="EMBL" id="CAJNOK010010467">
    <property type="protein sequence ID" value="CAF1116515.1"/>
    <property type="molecule type" value="Genomic_DNA"/>
</dbReference>
<dbReference type="EMBL" id="CAJNOQ010028589">
    <property type="protein sequence ID" value="CAF1562746.1"/>
    <property type="molecule type" value="Genomic_DNA"/>
</dbReference>
<dbReference type="GO" id="GO:0016491">
    <property type="term" value="F:oxidoreductase activity"/>
    <property type="evidence" value="ECO:0007669"/>
    <property type="project" value="TreeGrafter"/>
</dbReference>
<evidence type="ECO:0000313" key="2">
    <source>
        <dbReference type="EMBL" id="CAF1562746.1"/>
    </source>
</evidence>
<dbReference type="InterPro" id="IPR011989">
    <property type="entry name" value="ARM-like"/>
</dbReference>
<evidence type="ECO:0000313" key="1">
    <source>
        <dbReference type="EMBL" id="CAF1116515.1"/>
    </source>
</evidence>
<dbReference type="Proteomes" id="UP000677228">
    <property type="component" value="Unassembled WGS sequence"/>
</dbReference>
<dbReference type="Proteomes" id="UP000663829">
    <property type="component" value="Unassembled WGS sequence"/>
</dbReference>
<comment type="caution">
    <text evidence="2">The sequence shown here is derived from an EMBL/GenBank/DDBJ whole genome shotgun (WGS) entry which is preliminary data.</text>
</comment>
<sequence length="586" mass="65202">MGEKAATKETLLELMNLFQNPEKDVRNVACYTLIKISDKVATDDLITLADKQWNVRAAASETLKAFGDKVAIDQAVKALIPLLVDEKDEVQKAAYATLMNMPPKMSTQSNVDAITGMMYYHRIENAAQRALTGMFYKAIDISKLEIIHKALRSENDGVTYAVCEALMHAKSNAATADAIEALILILKRSETSCTRIALEALARMCYIAEPTRERPISYMYVARREPHYDLIRSAIRELFKHYESAHLHGIGGVINKALEDSDDDLRYKACEYIIRVDHHQTNEKTVRLLLRILKDSHSRLNRAVWEALGVVRYGAATNQVVDIVVKALKDPDHDINRDALEMIIKANKQVATKEIIRALNSILRDAQSRLKEYACNALAAMGNEAATEDVIDALNQAVRNSDVSKAACEALAAVSNAAAPEAIIDAFLYVLRLPKCHFKVTALRGLAAMGNKGVNQKTTDAIIEALQQSDGEFLREACKVLIATGDETTIKTTIDILIEKYKGDNYGMIKWAGEILVELAERKLLSAFMNVFIEAMQYSDKSVTALKVLTKMDYKSDVKDIVTAAIQASHNPAEDIKLSAYKWVWC</sequence>
<keyword evidence="5" id="KW-1185">Reference proteome</keyword>
<proteinExistence type="predicted"/>
<evidence type="ECO:0000313" key="5">
    <source>
        <dbReference type="Proteomes" id="UP000663829"/>
    </source>
</evidence>
<dbReference type="Proteomes" id="UP000682733">
    <property type="component" value="Unassembled WGS sequence"/>
</dbReference>
<name>A0A815XWU8_9BILA</name>